<name>A0A2T2XL45_9FIRM</name>
<keyword evidence="1" id="KW-0472">Membrane</keyword>
<reference evidence="2 3" key="1">
    <citation type="journal article" date="2014" name="BMC Genomics">
        <title>Comparison of environmental and isolate Sulfobacillus genomes reveals diverse carbon, sulfur, nitrogen, and hydrogen metabolisms.</title>
        <authorList>
            <person name="Justice N.B."/>
            <person name="Norman A."/>
            <person name="Brown C.T."/>
            <person name="Singh A."/>
            <person name="Thomas B.C."/>
            <person name="Banfield J.F."/>
        </authorList>
    </citation>
    <scope>NUCLEOTIDE SEQUENCE [LARGE SCALE GENOMIC DNA]</scope>
    <source>
        <strain evidence="2">AMDSBA4</strain>
    </source>
</reference>
<evidence type="ECO:0008006" key="4">
    <source>
        <dbReference type="Google" id="ProtNLM"/>
    </source>
</evidence>
<evidence type="ECO:0000313" key="3">
    <source>
        <dbReference type="Proteomes" id="UP000242972"/>
    </source>
</evidence>
<protein>
    <recommendedName>
        <fullName evidence="4">DUF2214 domain-containing protein</fullName>
    </recommendedName>
</protein>
<gene>
    <name evidence="2" type="ORF">C7B46_02010</name>
</gene>
<dbReference type="AlphaFoldDB" id="A0A2T2XL45"/>
<organism evidence="2 3">
    <name type="scientific">Sulfobacillus benefaciens</name>
    <dbReference type="NCBI Taxonomy" id="453960"/>
    <lineage>
        <taxon>Bacteria</taxon>
        <taxon>Bacillati</taxon>
        <taxon>Bacillota</taxon>
        <taxon>Clostridia</taxon>
        <taxon>Eubacteriales</taxon>
        <taxon>Clostridiales Family XVII. Incertae Sedis</taxon>
        <taxon>Sulfobacillus</taxon>
    </lineage>
</organism>
<proteinExistence type="predicted"/>
<feature type="transmembrane region" description="Helical" evidence="1">
    <location>
        <begin position="73"/>
        <end position="91"/>
    </location>
</feature>
<feature type="transmembrane region" description="Helical" evidence="1">
    <location>
        <begin position="6"/>
        <end position="26"/>
    </location>
</feature>
<evidence type="ECO:0000313" key="2">
    <source>
        <dbReference type="EMBL" id="PSR35207.1"/>
    </source>
</evidence>
<evidence type="ECO:0000256" key="1">
    <source>
        <dbReference type="SAM" id="Phobius"/>
    </source>
</evidence>
<feature type="transmembrane region" description="Helical" evidence="1">
    <location>
        <begin position="46"/>
        <end position="67"/>
    </location>
</feature>
<comment type="caution">
    <text evidence="2">The sequence shown here is derived from an EMBL/GenBank/DDBJ whole genome shotgun (WGS) entry which is preliminary data.</text>
</comment>
<accession>A0A2T2XL45</accession>
<dbReference type="Proteomes" id="UP000242972">
    <property type="component" value="Unassembled WGS sequence"/>
</dbReference>
<sequence length="136" mass="15557">MGYQMLIDFHVALAFAVFALSVGLSVSAWRLRRDRVLPIGFWRWQAFMQILVLILAASGATLYVLNFRPKDPLHFLYGILALLTIGLERGLMPGRSLREVISQDYGRFHEVWIYFGLSIFLVLMFGRGITTGLWGF</sequence>
<dbReference type="EMBL" id="PXYW01000003">
    <property type="protein sequence ID" value="PSR35207.1"/>
    <property type="molecule type" value="Genomic_DNA"/>
</dbReference>
<keyword evidence="1" id="KW-0812">Transmembrane</keyword>
<feature type="transmembrane region" description="Helical" evidence="1">
    <location>
        <begin position="111"/>
        <end position="134"/>
    </location>
</feature>
<keyword evidence="1" id="KW-1133">Transmembrane helix</keyword>